<comment type="caution">
    <text evidence="1">The sequence shown here is derived from an EMBL/GenBank/DDBJ whole genome shotgun (WGS) entry which is preliminary data.</text>
</comment>
<evidence type="ECO:0000313" key="1">
    <source>
        <dbReference type="EMBL" id="KAF5369105.1"/>
    </source>
</evidence>
<dbReference type="OrthoDB" id="5364171at2759"/>
<accession>A0A8H5GQW5</accession>
<protein>
    <submittedName>
        <fullName evidence="1">Uncharacterized protein</fullName>
    </submittedName>
</protein>
<dbReference type="EMBL" id="JAACJP010000057">
    <property type="protein sequence ID" value="KAF5369105.1"/>
    <property type="molecule type" value="Genomic_DNA"/>
</dbReference>
<dbReference type="Proteomes" id="UP000565441">
    <property type="component" value="Unassembled WGS sequence"/>
</dbReference>
<name>A0A8H5GQW5_9AGAR</name>
<proteinExistence type="predicted"/>
<organism evidence="1 2">
    <name type="scientific">Tricholomella constricta</name>
    <dbReference type="NCBI Taxonomy" id="117010"/>
    <lineage>
        <taxon>Eukaryota</taxon>
        <taxon>Fungi</taxon>
        <taxon>Dikarya</taxon>
        <taxon>Basidiomycota</taxon>
        <taxon>Agaricomycotina</taxon>
        <taxon>Agaricomycetes</taxon>
        <taxon>Agaricomycetidae</taxon>
        <taxon>Agaricales</taxon>
        <taxon>Tricholomatineae</taxon>
        <taxon>Lyophyllaceae</taxon>
        <taxon>Tricholomella</taxon>
    </lineage>
</organism>
<keyword evidence="2" id="KW-1185">Reference proteome</keyword>
<evidence type="ECO:0000313" key="2">
    <source>
        <dbReference type="Proteomes" id="UP000565441"/>
    </source>
</evidence>
<reference evidence="1 2" key="1">
    <citation type="journal article" date="2020" name="ISME J.">
        <title>Uncovering the hidden diversity of litter-decomposition mechanisms in mushroom-forming fungi.</title>
        <authorList>
            <person name="Floudas D."/>
            <person name="Bentzer J."/>
            <person name="Ahren D."/>
            <person name="Johansson T."/>
            <person name="Persson P."/>
            <person name="Tunlid A."/>
        </authorList>
    </citation>
    <scope>NUCLEOTIDE SEQUENCE [LARGE SCALE GENOMIC DNA]</scope>
    <source>
        <strain evidence="1 2">CBS 661.87</strain>
    </source>
</reference>
<gene>
    <name evidence="1" type="ORF">D9615_010418</name>
</gene>
<dbReference type="AlphaFoldDB" id="A0A8H5GQW5"/>
<sequence>MYNSSKGLFYAYAKNINDDWSYRYLITFATRDVADTWYRAVTDSVASGYQRFAAVKRVSLQFYTHDPAGNIPDTITDPKVALALRGQMFFTLIHDRDARILSVIPVLNYSDHISGASFYIRSVAQPDTYWYIDTSKPRSFVVASREHRTRFTITIADKNRAPGTVIIGGDDVYITTVDGTNIGISNQQDILGHSANPFPLRFSSFNSDFHIIFFDPSSSLAAVARNPGKGESWELV</sequence>